<name>A0AAV5A4I6_9AGAM</name>
<evidence type="ECO:0000313" key="2">
    <source>
        <dbReference type="Proteomes" id="UP001050691"/>
    </source>
</evidence>
<keyword evidence="2" id="KW-1185">Reference proteome</keyword>
<dbReference type="Proteomes" id="UP001050691">
    <property type="component" value="Unassembled WGS sequence"/>
</dbReference>
<dbReference type="AlphaFoldDB" id="A0AAV5A4I6"/>
<gene>
    <name evidence="1" type="ORF">Clacol_002132</name>
</gene>
<evidence type="ECO:0000313" key="1">
    <source>
        <dbReference type="EMBL" id="GJJ07925.1"/>
    </source>
</evidence>
<comment type="caution">
    <text evidence="1">The sequence shown here is derived from an EMBL/GenBank/DDBJ whole genome shotgun (WGS) entry which is preliminary data.</text>
</comment>
<dbReference type="InterPro" id="IPR032675">
    <property type="entry name" value="LRR_dom_sf"/>
</dbReference>
<protein>
    <submittedName>
        <fullName evidence="1">Uncharacterized protein</fullName>
    </submittedName>
</protein>
<proteinExistence type="predicted"/>
<organism evidence="1 2">
    <name type="scientific">Clathrus columnatus</name>
    <dbReference type="NCBI Taxonomy" id="1419009"/>
    <lineage>
        <taxon>Eukaryota</taxon>
        <taxon>Fungi</taxon>
        <taxon>Dikarya</taxon>
        <taxon>Basidiomycota</taxon>
        <taxon>Agaricomycotina</taxon>
        <taxon>Agaricomycetes</taxon>
        <taxon>Phallomycetidae</taxon>
        <taxon>Phallales</taxon>
        <taxon>Clathraceae</taxon>
        <taxon>Clathrus</taxon>
    </lineage>
</organism>
<reference evidence="1" key="1">
    <citation type="submission" date="2021-10" db="EMBL/GenBank/DDBJ databases">
        <title>De novo Genome Assembly of Clathrus columnatus (Basidiomycota, Fungi) Using Illumina and Nanopore Sequence Data.</title>
        <authorList>
            <person name="Ogiso-Tanaka E."/>
            <person name="Itagaki H."/>
            <person name="Hosoya T."/>
            <person name="Hosaka K."/>
        </authorList>
    </citation>
    <scope>NUCLEOTIDE SEQUENCE</scope>
    <source>
        <strain evidence="1">MO-923</strain>
    </source>
</reference>
<accession>A0AAV5A4I6</accession>
<dbReference type="Gene3D" id="3.80.10.10">
    <property type="entry name" value="Ribonuclease Inhibitor"/>
    <property type="match status" value="1"/>
</dbReference>
<sequence>MLKCHGIQYAALRQALIWKPSINLFSPKLTILQWDAPSKYIEYLPSLVPLTLQTLQVRLDTIKNLNMMDVFCKTIPFRSPSLRALEFIFPPANKDTQTISRSLAELFSLLSEIIFLRLPPHCMAEELFTTLSRLPQLQTFSLLQHSYFVSMEGDLIETLPKRKFDADEEAGQDIPFCSLGRIHIDISSIPDSDFMMTEVLRRGIQLLNLVHLTYSGFPLNHTITFMESLHRICPNLVKMVVITDDCLPFQAIRSLLKCPVLVKICSVGTVDMDLEDIVTITTNRSSWKAITLPSEEPLSYHALVPFAQNCPDLYKLRLTLDSKLGIPDFNTFTTDIRFSSLTLLDVGGSELLPNFELVVFLSKICSKPIAIPDSHGPWKNIEKLTNLIIATQLEIQTLKDENMLLRTQKCNYNL</sequence>
<dbReference type="EMBL" id="BPWL01000002">
    <property type="protein sequence ID" value="GJJ07925.1"/>
    <property type="molecule type" value="Genomic_DNA"/>
</dbReference>